<comment type="caution">
    <text evidence="2">The sequence shown here is derived from an EMBL/GenBank/DDBJ whole genome shotgun (WGS) entry which is preliminary data.</text>
</comment>
<proteinExistence type="predicted"/>
<evidence type="ECO:0000313" key="3">
    <source>
        <dbReference type="Proteomes" id="UP001314229"/>
    </source>
</evidence>
<feature type="region of interest" description="Disordered" evidence="1">
    <location>
        <begin position="45"/>
        <end position="72"/>
    </location>
</feature>
<feature type="region of interest" description="Disordered" evidence="1">
    <location>
        <begin position="126"/>
        <end position="210"/>
    </location>
</feature>
<reference evidence="2 3" key="1">
    <citation type="submission" date="2024-01" db="EMBL/GenBank/DDBJ databases">
        <authorList>
            <person name="Alioto T."/>
            <person name="Alioto T."/>
            <person name="Gomez Garrido J."/>
        </authorList>
    </citation>
    <scope>NUCLEOTIDE SEQUENCE [LARGE SCALE GENOMIC DNA]</scope>
</reference>
<keyword evidence="3" id="KW-1185">Reference proteome</keyword>
<evidence type="ECO:0000313" key="2">
    <source>
        <dbReference type="EMBL" id="CAK6969349.1"/>
    </source>
</evidence>
<dbReference type="EMBL" id="CAWUFR010000134">
    <property type="protein sequence ID" value="CAK6969349.1"/>
    <property type="molecule type" value="Genomic_DNA"/>
</dbReference>
<dbReference type="AlphaFoldDB" id="A0AAV1PFM0"/>
<organism evidence="2 3">
    <name type="scientific">Scomber scombrus</name>
    <name type="common">Atlantic mackerel</name>
    <name type="synonym">Scomber vernalis</name>
    <dbReference type="NCBI Taxonomy" id="13677"/>
    <lineage>
        <taxon>Eukaryota</taxon>
        <taxon>Metazoa</taxon>
        <taxon>Chordata</taxon>
        <taxon>Craniata</taxon>
        <taxon>Vertebrata</taxon>
        <taxon>Euteleostomi</taxon>
        <taxon>Actinopterygii</taxon>
        <taxon>Neopterygii</taxon>
        <taxon>Teleostei</taxon>
        <taxon>Neoteleostei</taxon>
        <taxon>Acanthomorphata</taxon>
        <taxon>Pelagiaria</taxon>
        <taxon>Scombriformes</taxon>
        <taxon>Scombridae</taxon>
        <taxon>Scomber</taxon>
    </lineage>
</organism>
<sequence>MSNQLCQIACLPGGEETGGVASEQRGGFCQDITPPLHSRLLTEVTSEGERGAYGPSPPHLNPEETDEEGEMKRLGAHSTNASLTVQSLVSPLISSLNAIPRPVLHYQIKKKSHNSPVELTFGNPSCSAGAAGEGKARSLESLLLGSPQTRKERDGGGGGDEDEEDEEVEEEREAGSLRFRLQNEQNDMEEDSVDENQKKRKTPLLAWRLK</sequence>
<dbReference type="Proteomes" id="UP001314229">
    <property type="component" value="Unassembled WGS sequence"/>
</dbReference>
<evidence type="ECO:0000256" key="1">
    <source>
        <dbReference type="SAM" id="MobiDB-lite"/>
    </source>
</evidence>
<gene>
    <name evidence="2" type="ORF">FSCOSCO3_A018825</name>
</gene>
<name>A0AAV1PFM0_SCOSC</name>
<accession>A0AAV1PFM0</accession>
<protein>
    <submittedName>
        <fullName evidence="2">Uncharacterized protein</fullName>
    </submittedName>
</protein>
<feature type="compositionally biased region" description="Acidic residues" evidence="1">
    <location>
        <begin position="159"/>
        <end position="172"/>
    </location>
</feature>